<accession>A0A1R1PP26</accession>
<evidence type="ECO:0000313" key="5">
    <source>
        <dbReference type="EMBL" id="OMH82719.1"/>
    </source>
</evidence>
<dbReference type="Proteomes" id="UP000188320">
    <property type="component" value="Unassembled WGS sequence"/>
</dbReference>
<keyword evidence="1 2" id="KW-0728">SH3 domain</keyword>
<gene>
    <name evidence="5" type="ORF">AX774_g3791</name>
</gene>
<dbReference type="GO" id="GO:0043332">
    <property type="term" value="C:mating projection tip"/>
    <property type="evidence" value="ECO:0007669"/>
    <property type="project" value="TreeGrafter"/>
</dbReference>
<proteinExistence type="predicted"/>
<dbReference type="GO" id="GO:0031097">
    <property type="term" value="C:medial cortex"/>
    <property type="evidence" value="ECO:0007669"/>
    <property type="project" value="TreeGrafter"/>
</dbReference>
<dbReference type="Gene3D" id="2.30.30.40">
    <property type="entry name" value="SH3 Domains"/>
    <property type="match status" value="1"/>
</dbReference>
<dbReference type="GO" id="GO:0051666">
    <property type="term" value="P:actin cortical patch localization"/>
    <property type="evidence" value="ECO:0007669"/>
    <property type="project" value="InterPro"/>
</dbReference>
<comment type="caution">
    <text evidence="5">The sequence shown here is derived from an EMBL/GenBank/DDBJ whole genome shotgun (WGS) entry which is preliminary data.</text>
</comment>
<dbReference type="Pfam" id="PF00018">
    <property type="entry name" value="SH3_1"/>
    <property type="match status" value="1"/>
</dbReference>
<evidence type="ECO:0000313" key="6">
    <source>
        <dbReference type="Proteomes" id="UP000188320"/>
    </source>
</evidence>
<feature type="compositionally biased region" description="Low complexity" evidence="3">
    <location>
        <begin position="199"/>
        <end position="212"/>
    </location>
</feature>
<evidence type="ECO:0000259" key="4">
    <source>
        <dbReference type="PROSITE" id="PS50002"/>
    </source>
</evidence>
<dbReference type="PROSITE" id="PS50002">
    <property type="entry name" value="SH3"/>
    <property type="match status" value="1"/>
</dbReference>
<dbReference type="EMBL" id="LSSK01000608">
    <property type="protein sequence ID" value="OMH82719.1"/>
    <property type="molecule type" value="Genomic_DNA"/>
</dbReference>
<evidence type="ECO:0000256" key="3">
    <source>
        <dbReference type="SAM" id="MobiDB-lite"/>
    </source>
</evidence>
<evidence type="ECO:0000256" key="1">
    <source>
        <dbReference type="ARBA" id="ARBA00022443"/>
    </source>
</evidence>
<sequence>MTAVLSKRDNKLLDYDRHRSTVQKYEERGNKPGGRSLPDEQAYQKSLDQFREATRQYKYYNSMIKDDVKNFLEYKNQYMALLRERITLAQRSMIMELHKVLQGSTGGMRQFNLNADVIEEWKAAWKPADSMLSELDIWGSGVMQTGKYNPNRGDLSSKILKPFSRDSTPRMYSPRKSETPSSEQKTYSHSPPPYHEAGSSSSSINQNAAQSSYQYNRTATKPSTHFSTNSLSSSGYNSAAAVQQMSMPKPPPPPIPKSQPKTVYAVALYEFAGQQEGDLVIKPNDVIEIIERTPEVNDWWTGRLRGKIGTFPGTYVRIMDN</sequence>
<dbReference type="InterPro" id="IPR027267">
    <property type="entry name" value="AH/BAR_dom_sf"/>
</dbReference>
<feature type="region of interest" description="Disordered" evidence="3">
    <location>
        <begin position="149"/>
        <end position="259"/>
    </location>
</feature>
<evidence type="ECO:0000256" key="2">
    <source>
        <dbReference type="PROSITE-ProRule" id="PRU00192"/>
    </source>
</evidence>
<protein>
    <submittedName>
        <fullName evidence="5">Regulator of cytoskeleton and endocytosis</fullName>
    </submittedName>
</protein>
<dbReference type="GO" id="GO:0097320">
    <property type="term" value="P:plasma membrane tubulation"/>
    <property type="evidence" value="ECO:0007669"/>
    <property type="project" value="TreeGrafter"/>
</dbReference>
<dbReference type="SUPFAM" id="SSF50044">
    <property type="entry name" value="SH3-domain"/>
    <property type="match status" value="1"/>
</dbReference>
<reference evidence="6" key="1">
    <citation type="submission" date="2017-01" db="EMBL/GenBank/DDBJ databases">
        <authorList>
            <person name="Wang Y."/>
            <person name="White M."/>
            <person name="Kvist S."/>
            <person name="Moncalvo J.-M."/>
        </authorList>
    </citation>
    <scope>NUCLEOTIDE SEQUENCE [LARGE SCALE GENOMIC DNA]</scope>
    <source>
        <strain evidence="6">COL-18-3</strain>
    </source>
</reference>
<dbReference type="AlphaFoldDB" id="A0A1R1PP26"/>
<dbReference type="GO" id="GO:1990528">
    <property type="term" value="C:Rvs161p-Rvs167p complex"/>
    <property type="evidence" value="ECO:0007669"/>
    <property type="project" value="TreeGrafter"/>
</dbReference>
<feature type="compositionally biased region" description="Pro residues" evidence="3">
    <location>
        <begin position="248"/>
        <end position="257"/>
    </location>
</feature>
<dbReference type="PANTHER" id="PTHR47174">
    <property type="entry name" value="BRIDGING INTEGRATOR 3"/>
    <property type="match status" value="1"/>
</dbReference>
<dbReference type="OrthoDB" id="5971719at2759"/>
<dbReference type="Pfam" id="PF03114">
    <property type="entry name" value="BAR"/>
    <property type="match status" value="1"/>
</dbReference>
<dbReference type="PANTHER" id="PTHR47174:SF2">
    <property type="entry name" value="SH3 DOMAIN SIGNALLING PROTEIN (AFU_ORTHOLOGUE AFUA_5G07670)"/>
    <property type="match status" value="1"/>
</dbReference>
<dbReference type="SUPFAM" id="SSF103657">
    <property type="entry name" value="BAR/IMD domain-like"/>
    <property type="match status" value="1"/>
</dbReference>
<organism evidence="5 6">
    <name type="scientific">Zancudomyces culisetae</name>
    <name type="common">Gut fungus</name>
    <name type="synonym">Smittium culisetae</name>
    <dbReference type="NCBI Taxonomy" id="1213189"/>
    <lineage>
        <taxon>Eukaryota</taxon>
        <taxon>Fungi</taxon>
        <taxon>Fungi incertae sedis</taxon>
        <taxon>Zoopagomycota</taxon>
        <taxon>Kickxellomycotina</taxon>
        <taxon>Harpellomycetes</taxon>
        <taxon>Harpellales</taxon>
        <taxon>Legeriomycetaceae</taxon>
        <taxon>Zancudomyces</taxon>
    </lineage>
</organism>
<dbReference type="InterPro" id="IPR004148">
    <property type="entry name" value="BAR_dom"/>
</dbReference>
<keyword evidence="6" id="KW-1185">Reference proteome</keyword>
<dbReference type="SMART" id="SM00326">
    <property type="entry name" value="SH3"/>
    <property type="match status" value="1"/>
</dbReference>
<dbReference type="PRINTS" id="PR00452">
    <property type="entry name" value="SH3DOMAIN"/>
</dbReference>
<dbReference type="FunFam" id="2.30.30.40:FF:000100">
    <property type="entry name" value="SH3 domain-containing YSC84-like protein 1"/>
    <property type="match status" value="1"/>
</dbReference>
<dbReference type="Gene3D" id="1.20.1270.60">
    <property type="entry name" value="Arfaptin homology (AH) domain/BAR domain"/>
    <property type="match status" value="1"/>
</dbReference>
<feature type="compositionally biased region" description="Polar residues" evidence="3">
    <location>
        <begin position="179"/>
        <end position="189"/>
    </location>
</feature>
<dbReference type="GO" id="GO:0008289">
    <property type="term" value="F:lipid binding"/>
    <property type="evidence" value="ECO:0007669"/>
    <property type="project" value="TreeGrafter"/>
</dbReference>
<feature type="compositionally biased region" description="Polar residues" evidence="3">
    <location>
        <begin position="213"/>
        <end position="222"/>
    </location>
</feature>
<dbReference type="InterPro" id="IPR001452">
    <property type="entry name" value="SH3_domain"/>
</dbReference>
<dbReference type="InterPro" id="IPR046982">
    <property type="entry name" value="BIN3/RVS161-like"/>
</dbReference>
<name>A0A1R1PP26_ZANCU</name>
<feature type="compositionally biased region" description="Low complexity" evidence="3">
    <location>
        <begin position="223"/>
        <end position="247"/>
    </location>
</feature>
<feature type="domain" description="SH3" evidence="4">
    <location>
        <begin position="260"/>
        <end position="321"/>
    </location>
</feature>
<dbReference type="InterPro" id="IPR036028">
    <property type="entry name" value="SH3-like_dom_sf"/>
</dbReference>
<dbReference type="GO" id="GO:0030479">
    <property type="term" value="C:actin cortical patch"/>
    <property type="evidence" value="ECO:0007669"/>
    <property type="project" value="TreeGrafter"/>
</dbReference>
<dbReference type="GO" id="GO:0006897">
    <property type="term" value="P:endocytosis"/>
    <property type="evidence" value="ECO:0007669"/>
    <property type="project" value="InterPro"/>
</dbReference>